<evidence type="ECO:0000256" key="1">
    <source>
        <dbReference type="ARBA" id="ARBA00009477"/>
    </source>
</evidence>
<gene>
    <name evidence="8" type="ORF">MiSe_40410</name>
</gene>
<dbReference type="AlphaFoldDB" id="A0AAV3XFX6"/>
<dbReference type="SUPFAM" id="SSF51230">
    <property type="entry name" value="Single hybrid motif"/>
    <property type="match status" value="1"/>
</dbReference>
<dbReference type="EMBL" id="BLAY01000062">
    <property type="protein sequence ID" value="GET39277.1"/>
    <property type="molecule type" value="Genomic_DNA"/>
</dbReference>
<keyword evidence="3" id="KW-0175">Coiled coil</keyword>
<dbReference type="Pfam" id="PF25917">
    <property type="entry name" value="BSH_RND"/>
    <property type="match status" value="1"/>
</dbReference>
<dbReference type="Proteomes" id="UP001050975">
    <property type="component" value="Unassembled WGS sequence"/>
</dbReference>
<dbReference type="Gene3D" id="1.10.287.470">
    <property type="entry name" value="Helix hairpin bin"/>
    <property type="match status" value="2"/>
</dbReference>
<feature type="coiled-coil region" evidence="3">
    <location>
        <begin position="213"/>
        <end position="317"/>
    </location>
</feature>
<dbReference type="InterPro" id="IPR011053">
    <property type="entry name" value="Single_hybrid_motif"/>
</dbReference>
<dbReference type="Gene3D" id="2.40.30.170">
    <property type="match status" value="1"/>
</dbReference>
<evidence type="ECO:0008006" key="10">
    <source>
        <dbReference type="Google" id="ProtNLM"/>
    </source>
</evidence>
<evidence type="ECO:0000259" key="7">
    <source>
        <dbReference type="Pfam" id="PF25975"/>
    </source>
</evidence>
<dbReference type="InterPro" id="IPR058625">
    <property type="entry name" value="MdtA-like_BSH"/>
</dbReference>
<dbReference type="FunFam" id="2.40.30.170:FF:000010">
    <property type="entry name" value="Efflux RND transporter periplasmic adaptor subunit"/>
    <property type="match status" value="1"/>
</dbReference>
<evidence type="ECO:0000313" key="8">
    <source>
        <dbReference type="EMBL" id="GET39277.1"/>
    </source>
</evidence>
<evidence type="ECO:0000256" key="4">
    <source>
        <dbReference type="SAM" id="MobiDB-lite"/>
    </source>
</evidence>
<organism evidence="8 9">
    <name type="scientific">Microseira wollei NIES-4236</name>
    <dbReference type="NCBI Taxonomy" id="2530354"/>
    <lineage>
        <taxon>Bacteria</taxon>
        <taxon>Bacillati</taxon>
        <taxon>Cyanobacteriota</taxon>
        <taxon>Cyanophyceae</taxon>
        <taxon>Oscillatoriophycideae</taxon>
        <taxon>Aerosakkonematales</taxon>
        <taxon>Aerosakkonemataceae</taxon>
        <taxon>Microseira</taxon>
    </lineage>
</organism>
<dbReference type="GO" id="GO:0060003">
    <property type="term" value="P:copper ion export"/>
    <property type="evidence" value="ECO:0007669"/>
    <property type="project" value="TreeGrafter"/>
</dbReference>
<dbReference type="GO" id="GO:0016020">
    <property type="term" value="C:membrane"/>
    <property type="evidence" value="ECO:0007669"/>
    <property type="project" value="InterPro"/>
</dbReference>
<keyword evidence="9" id="KW-1185">Reference proteome</keyword>
<dbReference type="GO" id="GO:0022857">
    <property type="term" value="F:transmembrane transporter activity"/>
    <property type="evidence" value="ECO:0007669"/>
    <property type="project" value="InterPro"/>
</dbReference>
<dbReference type="InterPro" id="IPR058792">
    <property type="entry name" value="Beta-barrel_RND_2"/>
</dbReference>
<dbReference type="Pfam" id="PF25975">
    <property type="entry name" value="CzcB_C"/>
    <property type="match status" value="1"/>
</dbReference>
<evidence type="ECO:0000259" key="5">
    <source>
        <dbReference type="Pfam" id="PF25917"/>
    </source>
</evidence>
<dbReference type="InterPro" id="IPR058649">
    <property type="entry name" value="CzcB_C"/>
</dbReference>
<feature type="domain" description="Multidrug resistance protein MdtA-like barrel-sandwich hybrid" evidence="5">
    <location>
        <begin position="173"/>
        <end position="462"/>
    </location>
</feature>
<evidence type="ECO:0000256" key="3">
    <source>
        <dbReference type="SAM" id="Coils"/>
    </source>
</evidence>
<dbReference type="SUPFAM" id="SSF111369">
    <property type="entry name" value="HlyD-like secretion proteins"/>
    <property type="match status" value="1"/>
</dbReference>
<dbReference type="Gene3D" id="2.40.420.20">
    <property type="match status" value="1"/>
</dbReference>
<dbReference type="PANTHER" id="PTHR30097:SF4">
    <property type="entry name" value="SLR6042 PROTEIN"/>
    <property type="match status" value="1"/>
</dbReference>
<feature type="domain" description="CusB-like beta-barrel" evidence="6">
    <location>
        <begin position="475"/>
        <end position="548"/>
    </location>
</feature>
<dbReference type="Gene3D" id="2.40.50.100">
    <property type="match status" value="1"/>
</dbReference>
<dbReference type="Pfam" id="PF25954">
    <property type="entry name" value="Beta-barrel_RND_2"/>
    <property type="match status" value="1"/>
</dbReference>
<feature type="compositionally biased region" description="Basic and acidic residues" evidence="4">
    <location>
        <begin position="712"/>
        <end position="724"/>
    </location>
</feature>
<name>A0AAV3XFX6_9CYAN</name>
<dbReference type="NCBIfam" id="TIGR01730">
    <property type="entry name" value="RND_mfp"/>
    <property type="match status" value="1"/>
</dbReference>
<feature type="coiled-coil region" evidence="3">
    <location>
        <begin position="370"/>
        <end position="397"/>
    </location>
</feature>
<evidence type="ECO:0000256" key="2">
    <source>
        <dbReference type="ARBA" id="ARBA00022448"/>
    </source>
</evidence>
<dbReference type="PANTHER" id="PTHR30097">
    <property type="entry name" value="CATION EFFLUX SYSTEM PROTEIN CUSB"/>
    <property type="match status" value="1"/>
</dbReference>
<protein>
    <recommendedName>
        <fullName evidence="10">RND efflux pump membrane fusion protein barrel-sandwich domain-containing protein</fullName>
    </recommendedName>
</protein>
<dbReference type="GO" id="GO:0030313">
    <property type="term" value="C:cell envelope"/>
    <property type="evidence" value="ECO:0007669"/>
    <property type="project" value="TreeGrafter"/>
</dbReference>
<evidence type="ECO:0000259" key="6">
    <source>
        <dbReference type="Pfam" id="PF25954"/>
    </source>
</evidence>
<dbReference type="InterPro" id="IPR006143">
    <property type="entry name" value="RND_pump_MFP"/>
</dbReference>
<keyword evidence="2" id="KW-0813">Transport</keyword>
<comment type="caution">
    <text evidence="8">The sequence shown here is derived from an EMBL/GenBank/DDBJ whole genome shotgun (WGS) entry which is preliminary data.</text>
</comment>
<feature type="domain" description="CzcB-like C-terminal circularly permuted SH3-like" evidence="7">
    <location>
        <begin position="558"/>
        <end position="612"/>
    </location>
</feature>
<comment type="similarity">
    <text evidence="1">Belongs to the membrane fusion protein (MFP) (TC 8.A.1) family.</text>
</comment>
<reference evidence="8" key="1">
    <citation type="submission" date="2019-10" db="EMBL/GenBank/DDBJ databases">
        <title>Draft genome sequece of Microseira wollei NIES-4236.</title>
        <authorList>
            <person name="Yamaguchi H."/>
            <person name="Suzuki S."/>
            <person name="Kawachi M."/>
        </authorList>
    </citation>
    <scope>NUCLEOTIDE SEQUENCE</scope>
    <source>
        <strain evidence="8">NIES-4236</strain>
    </source>
</reference>
<dbReference type="RefSeq" id="WP_226584480.1">
    <property type="nucleotide sequence ID" value="NZ_BLAY01000062.1"/>
</dbReference>
<proteinExistence type="inferred from homology"/>
<evidence type="ECO:0000313" key="9">
    <source>
        <dbReference type="Proteomes" id="UP001050975"/>
    </source>
</evidence>
<dbReference type="GO" id="GO:0015679">
    <property type="term" value="P:plasma membrane copper ion transport"/>
    <property type="evidence" value="ECO:0007669"/>
    <property type="project" value="TreeGrafter"/>
</dbReference>
<feature type="region of interest" description="Disordered" evidence="4">
    <location>
        <begin position="701"/>
        <end position="724"/>
    </location>
</feature>
<sequence length="724" mass="77430">MTSNSYSGLQPYFIRLCLCSGTVNGAAIQTKPFGSTSIICNLLDRFPSLAALIANPVLLPLLFLTTEVAATQTKTACAVYKNKGGGRAGFGISCVSSTLLSLVLLTTPSAVLAHAGHGDEFHSGSETTQVSDAIQVDTETAKRLGIKVEPVTRQQLAIGIKTTGQIETLPSQKVEVTAPIPGKVVELLVEPGANVKAGQTIAVIAAPELVELRVNSEEKRAEAIASLQQAQANLKLAQENYGRQQTIAASEIAQATSQLAAAQKQYDRDRELVNQKAVLTVAQENYQRQLRISEAEIARAKTELAVAQEQYDRERELVAQGALPRRQMLESGAHLAAAKASLAKALGRPEVIQAETEVKRAEVDLPWRDLRESESKLAEAKALLTKALSRREVLEAEAELKRATSGVEVAKSRLNLSNEAYQTRLQQLGTKANGKGLVTVTAPIAGKVAEREVTLGQSFQDAGGKLMTIVNDSRVFASANIYEKDLYKVKKGQKVSVNVASLPNQTLSGKITVIGSVVEGETRVVPVKAELENYSNVLKPGMFAELEVLTDTTNSAILAIPNSAIVDGNGKKIVYLQNGNAYQPVEVNLGQTSGDMVEVKTGLFEGDLIVTQRATQLYAQSLRGGSKAGEHGSGGAGEKKVNSSIQNGLPWWSFIPLGGAIACGTFWAGTVWASRRGKQNPVAIAYIESDISTYEIQNSKHPTLSRSGVGGEHQEPHHDVKSKI</sequence>
<dbReference type="InterPro" id="IPR051909">
    <property type="entry name" value="MFP_Cation_Efflux"/>
</dbReference>
<accession>A0AAV3XFX6</accession>
<dbReference type="CDD" id="cd06850">
    <property type="entry name" value="biotinyl_domain"/>
    <property type="match status" value="1"/>
</dbReference>